<accession>A0AA35J127</accession>
<dbReference type="RefSeq" id="XP_056082616.1">
    <property type="nucleotide sequence ID" value="XM_056222979.1"/>
</dbReference>
<dbReference type="PROSITE" id="PS00929">
    <property type="entry name" value="PIR_REPEAT_1"/>
    <property type="match status" value="1"/>
</dbReference>
<feature type="signal peptide" evidence="4">
    <location>
        <begin position="1"/>
        <end position="20"/>
    </location>
</feature>
<dbReference type="Pfam" id="PF00399">
    <property type="entry name" value="PIR"/>
    <property type="match status" value="1"/>
</dbReference>
<evidence type="ECO:0000256" key="2">
    <source>
        <dbReference type="ARBA" id="ARBA00022729"/>
    </source>
</evidence>
<protein>
    <submittedName>
        <fullName evidence="5">Uncharacterized protein</fullName>
    </submittedName>
</protein>
<keyword evidence="2 4" id="KW-0732">Signal</keyword>
<evidence type="ECO:0000313" key="5">
    <source>
        <dbReference type="EMBL" id="CAI4039501.1"/>
    </source>
</evidence>
<evidence type="ECO:0000313" key="6">
    <source>
        <dbReference type="Proteomes" id="UP001161438"/>
    </source>
</evidence>
<dbReference type="EMBL" id="OX365764">
    <property type="protein sequence ID" value="CAI4039501.1"/>
    <property type="molecule type" value="Genomic_DNA"/>
</dbReference>
<dbReference type="Proteomes" id="UP001161438">
    <property type="component" value="Chromosome 8"/>
</dbReference>
<evidence type="ECO:0000256" key="3">
    <source>
        <dbReference type="PROSITE-ProRule" id="PRU00149"/>
    </source>
</evidence>
<keyword evidence="6" id="KW-1185">Reference proteome</keyword>
<reference evidence="5" key="1">
    <citation type="submission" date="2022-10" db="EMBL/GenBank/DDBJ databases">
        <authorList>
            <person name="Byrne P K."/>
        </authorList>
    </citation>
    <scope>NUCLEOTIDE SEQUENCE</scope>
    <source>
        <strain evidence="5">IFO1815</strain>
    </source>
</reference>
<evidence type="ECO:0000256" key="4">
    <source>
        <dbReference type="SAM" id="SignalP"/>
    </source>
</evidence>
<dbReference type="PROSITE" id="PS50256">
    <property type="entry name" value="PIR_REPEAT_2"/>
    <property type="match status" value="1"/>
</dbReference>
<feature type="repeat" description="PIR1/2/3" evidence="3">
    <location>
        <begin position="100"/>
        <end position="118"/>
    </location>
</feature>
<feature type="chain" id="PRO_5041399856" evidence="4">
    <location>
        <begin position="21"/>
        <end position="161"/>
    </location>
</feature>
<dbReference type="InterPro" id="IPR000420">
    <property type="entry name" value="Yeast_PIR_rpt"/>
</dbReference>
<sequence length="161" mass="17173">MKYAIISALFVTANTLVANAQGYNSSDTLYAQFSNDTNSSINGGYNTTNGTINSTASWPVEAQQKKIDVAAVYDVGGWNGSLYRSNRSVVADYQPVRKQDAVISQISDGQIQATASVSTSVTDNNFIPSNSTYISSYEGAGVRMEPKNVGCIFGLAALLFL</sequence>
<comment type="subcellular location">
    <subcellularLocation>
        <location evidence="1">Cell envelope</location>
    </subcellularLocation>
</comment>
<organism evidence="5 6">
    <name type="scientific">Saccharomyces mikatae IFO 1815</name>
    <dbReference type="NCBI Taxonomy" id="226126"/>
    <lineage>
        <taxon>Eukaryota</taxon>
        <taxon>Fungi</taxon>
        <taxon>Dikarya</taxon>
        <taxon>Ascomycota</taxon>
        <taxon>Saccharomycotina</taxon>
        <taxon>Saccharomycetes</taxon>
        <taxon>Saccharomycetales</taxon>
        <taxon>Saccharomycetaceae</taxon>
        <taxon>Saccharomyces</taxon>
    </lineage>
</organism>
<gene>
    <name evidence="5" type="primary">SMKI08G1680</name>
    <name evidence="5" type="ORF">SMKI_08G1680</name>
</gene>
<dbReference type="GO" id="GO:0005199">
    <property type="term" value="F:structural constituent of cell wall"/>
    <property type="evidence" value="ECO:0007669"/>
    <property type="project" value="InterPro"/>
</dbReference>
<evidence type="ECO:0000256" key="1">
    <source>
        <dbReference type="ARBA" id="ARBA00004196"/>
    </source>
</evidence>
<dbReference type="AlphaFoldDB" id="A0AA35J127"/>
<dbReference type="GeneID" id="80918712"/>
<proteinExistence type="predicted"/>
<name>A0AA35J127_SACMI</name>